<organism evidence="1 2">
    <name type="scientific">Protopolystoma xenopodis</name>
    <dbReference type="NCBI Taxonomy" id="117903"/>
    <lineage>
        <taxon>Eukaryota</taxon>
        <taxon>Metazoa</taxon>
        <taxon>Spiralia</taxon>
        <taxon>Lophotrochozoa</taxon>
        <taxon>Platyhelminthes</taxon>
        <taxon>Monogenea</taxon>
        <taxon>Polyopisthocotylea</taxon>
        <taxon>Polystomatidea</taxon>
        <taxon>Polystomatidae</taxon>
        <taxon>Protopolystoma</taxon>
    </lineage>
</organism>
<dbReference type="Proteomes" id="UP000784294">
    <property type="component" value="Unassembled WGS sequence"/>
</dbReference>
<reference evidence="1" key="1">
    <citation type="submission" date="2018-11" db="EMBL/GenBank/DDBJ databases">
        <authorList>
            <consortium name="Pathogen Informatics"/>
        </authorList>
    </citation>
    <scope>NUCLEOTIDE SEQUENCE</scope>
</reference>
<sequence>MDTAIVKLRFLQMTHPYESNFTSQAPSETELGHQKEVDDKLRKKDSWEEVCMTPEDPLLQLIESLPSLDLEELIAFLTKYEAHHTLALIYSSKGSLTSALNIWQRLFLLYFHAFYLNCLHELVQRLAIMASLIRHYSS</sequence>
<dbReference type="EMBL" id="CAAALY010095377">
    <property type="protein sequence ID" value="VEL28482.1"/>
    <property type="molecule type" value="Genomic_DNA"/>
</dbReference>
<protein>
    <submittedName>
        <fullName evidence="1">Uncharacterized protein</fullName>
    </submittedName>
</protein>
<evidence type="ECO:0000313" key="1">
    <source>
        <dbReference type="EMBL" id="VEL28482.1"/>
    </source>
</evidence>
<dbReference type="AlphaFoldDB" id="A0A448X5C4"/>
<comment type="caution">
    <text evidence="1">The sequence shown here is derived from an EMBL/GenBank/DDBJ whole genome shotgun (WGS) entry which is preliminary data.</text>
</comment>
<evidence type="ECO:0000313" key="2">
    <source>
        <dbReference type="Proteomes" id="UP000784294"/>
    </source>
</evidence>
<name>A0A448X5C4_9PLAT</name>
<accession>A0A448X5C4</accession>
<proteinExistence type="predicted"/>
<keyword evidence="2" id="KW-1185">Reference proteome</keyword>
<gene>
    <name evidence="1" type="ORF">PXEA_LOCUS21922</name>
</gene>